<dbReference type="GO" id="GO:0031966">
    <property type="term" value="C:mitochondrial membrane"/>
    <property type="evidence" value="ECO:0007669"/>
    <property type="project" value="EnsemblFungi"/>
</dbReference>
<evidence type="ECO:0000256" key="8">
    <source>
        <dbReference type="ARBA" id="ARBA00023264"/>
    </source>
</evidence>
<evidence type="ECO:0000256" key="4">
    <source>
        <dbReference type="ARBA" id="ARBA00022679"/>
    </source>
</evidence>
<dbReference type="STRING" id="294747.C5MFR7"/>
<name>C5MFR7_CANTT</name>
<dbReference type="VEuPathDB" id="FungiDB:CTRG_04910"/>
<feature type="region of interest" description="Disordered" evidence="11">
    <location>
        <begin position="42"/>
        <end position="61"/>
    </location>
</feature>
<dbReference type="PANTHER" id="PTHR12586:SF1">
    <property type="entry name" value="CDP-DIACYLGLYCEROL--GLYCEROL-3-PHOSPHATE 3-PHOSPHATIDYLTRANSFERASE, MITOCHONDRIAL"/>
    <property type="match status" value="1"/>
</dbReference>
<organism evidence="13 14">
    <name type="scientific">Candida tropicalis (strain ATCC MYA-3404 / T1)</name>
    <name type="common">Yeast</name>
    <dbReference type="NCBI Taxonomy" id="294747"/>
    <lineage>
        <taxon>Eukaryota</taxon>
        <taxon>Fungi</taxon>
        <taxon>Dikarya</taxon>
        <taxon>Ascomycota</taxon>
        <taxon>Saccharomycotina</taxon>
        <taxon>Pichiomycetes</taxon>
        <taxon>Debaryomycetaceae</taxon>
        <taxon>Candida/Lodderomyces clade</taxon>
        <taxon>Candida</taxon>
    </lineage>
</organism>
<keyword evidence="4 10" id="KW-0808">Transferase</keyword>
<keyword evidence="10" id="KW-0067">ATP-binding</keyword>
<keyword evidence="3 10" id="KW-0444">Lipid biosynthesis</keyword>
<dbReference type="RefSeq" id="XP_002550612.1">
    <property type="nucleotide sequence ID" value="XM_002550566.1"/>
</dbReference>
<keyword evidence="6 10" id="KW-0443">Lipid metabolism</keyword>
<dbReference type="UniPathway" id="UPA00084">
    <property type="reaction ID" value="UER00503"/>
</dbReference>
<keyword evidence="7 10" id="KW-0594">Phospholipid biosynthesis</keyword>
<keyword evidence="8 10" id="KW-1208">Phospholipid metabolism</keyword>
<dbReference type="AlphaFoldDB" id="C5MFR7"/>
<dbReference type="SUPFAM" id="SSF56024">
    <property type="entry name" value="Phospholipase D/nuclease"/>
    <property type="match status" value="1"/>
</dbReference>
<dbReference type="GeneID" id="8298913"/>
<keyword evidence="10" id="KW-0496">Mitochondrion</keyword>
<gene>
    <name evidence="13" type="ORF">CTRG_04910</name>
</gene>
<dbReference type="HOGENOM" id="CLU_030471_1_1_1"/>
<dbReference type="EC" id="2.7.8.5" evidence="10"/>
<evidence type="ECO:0000259" key="12">
    <source>
        <dbReference type="SMART" id="SM00155"/>
    </source>
</evidence>
<comment type="pathway">
    <text evidence="1 10">Phospholipid metabolism; phosphatidylglycerol biosynthesis; phosphatidylglycerol from CDP-diacylglycerol: step 1/2.</text>
</comment>
<evidence type="ECO:0000256" key="3">
    <source>
        <dbReference type="ARBA" id="ARBA00022516"/>
    </source>
</evidence>
<protein>
    <recommendedName>
        <fullName evidence="10">CDP-diacylglycerol--glycerol-3-phosphate 3-phosphatidyltransferase</fullName>
        <ecNumber evidence="10">2.7.8.5</ecNumber>
    </recommendedName>
</protein>
<evidence type="ECO:0000256" key="6">
    <source>
        <dbReference type="ARBA" id="ARBA00023098"/>
    </source>
</evidence>
<evidence type="ECO:0000313" key="14">
    <source>
        <dbReference type="Proteomes" id="UP000002037"/>
    </source>
</evidence>
<dbReference type="InterPro" id="IPR016270">
    <property type="entry name" value="PGS1"/>
</dbReference>
<dbReference type="EMBL" id="GG692401">
    <property type="protein sequence ID" value="EER31180.1"/>
    <property type="molecule type" value="Genomic_DNA"/>
</dbReference>
<proteinExistence type="inferred from homology"/>
<comment type="subcellular location">
    <subcellularLocation>
        <location evidence="10">Mitochondrion</location>
    </subcellularLocation>
</comment>
<evidence type="ECO:0000256" key="10">
    <source>
        <dbReference type="RuleBase" id="RU365024"/>
    </source>
</evidence>
<feature type="domain" description="PLD phosphodiesterase" evidence="12">
    <location>
        <begin position="197"/>
        <end position="223"/>
    </location>
</feature>
<comment type="similarity">
    <text evidence="2 10">Belongs to the CDP-alcohol phosphatidyltransferase class-II family.</text>
</comment>
<dbReference type="CDD" id="cd09137">
    <property type="entry name" value="PLDc_PGS1_euk_2"/>
    <property type="match status" value="1"/>
</dbReference>
<evidence type="ECO:0000256" key="2">
    <source>
        <dbReference type="ARBA" id="ARBA00010682"/>
    </source>
</evidence>
<dbReference type="eggNOG" id="KOG3964">
    <property type="taxonomic scope" value="Eukaryota"/>
</dbReference>
<dbReference type="GO" id="GO:0005524">
    <property type="term" value="F:ATP binding"/>
    <property type="evidence" value="ECO:0007669"/>
    <property type="project" value="UniProtKB-KW"/>
</dbReference>
<comment type="function">
    <text evidence="10">Functions in the biosynthesis of the anionic phospholipids phosphatidylglycerol and cardiolipin.</text>
</comment>
<dbReference type="PANTHER" id="PTHR12586">
    <property type="entry name" value="CDP-DIACYLGLYCEROL--SERINE O-PHOSPHATIDYLTRANSFERASE"/>
    <property type="match status" value="1"/>
</dbReference>
<dbReference type="CDD" id="cd09135">
    <property type="entry name" value="PLDc_PGS1_euk_1"/>
    <property type="match status" value="1"/>
</dbReference>
<dbReference type="KEGG" id="ctp:CTRG_04910"/>
<dbReference type="OrthoDB" id="10250191at2759"/>
<keyword evidence="5" id="KW-0677">Repeat</keyword>
<dbReference type="Proteomes" id="UP000002037">
    <property type="component" value="Unassembled WGS sequence"/>
</dbReference>
<evidence type="ECO:0000256" key="11">
    <source>
        <dbReference type="SAM" id="MobiDB-lite"/>
    </source>
</evidence>
<dbReference type="GO" id="GO:0032049">
    <property type="term" value="P:cardiolipin biosynthetic process"/>
    <property type="evidence" value="ECO:0007669"/>
    <property type="project" value="EnsemblFungi"/>
</dbReference>
<evidence type="ECO:0000313" key="13">
    <source>
        <dbReference type="EMBL" id="EER31180.1"/>
    </source>
</evidence>
<dbReference type="GO" id="GO:0008444">
    <property type="term" value="F:CDP-diacylglycerol-glycerol-3-phosphate 3-phosphatidyltransferase activity"/>
    <property type="evidence" value="ECO:0007669"/>
    <property type="project" value="UniProtKB-EC"/>
</dbReference>
<comment type="catalytic activity">
    <reaction evidence="9 10">
        <text>a CDP-1,2-diacyl-sn-glycerol + sn-glycerol 3-phosphate = a 1,2-diacyl-sn-glycero-3-phospho-(1'-sn-glycero-3'-phosphate) + CMP + H(+)</text>
        <dbReference type="Rhea" id="RHEA:12593"/>
        <dbReference type="ChEBI" id="CHEBI:15378"/>
        <dbReference type="ChEBI" id="CHEBI:57597"/>
        <dbReference type="ChEBI" id="CHEBI:58332"/>
        <dbReference type="ChEBI" id="CHEBI:60110"/>
        <dbReference type="ChEBI" id="CHEBI:60377"/>
        <dbReference type="EC" id="2.7.8.5"/>
    </reaction>
</comment>
<keyword evidence="14" id="KW-1185">Reference proteome</keyword>
<sequence>MKLMINYRSFKNTLFSSYSSFNGNFMFARLHHFLHSSLTTTTTTTTTSTTSSSHRSYTTMSSPINSLTTQLDSIAPRFLLKKGDIEVMNEPRVFYKTLLNKISTAKSRIFLSTLYIGTKQHELIQCISDAMEKNDDLQVYILTDALRGTREAPNLCSASLLAPLEQKFGRRIDIRMYHTPHLAGFSKMLAPKRINEGWGLQHMKLYGFDQEIILSGANLSEDYFTDRQDRYYLFKDQPLTDYYFKIHKAIASLSYRIVHTSKLKQGFKMTWPTSNASGEPHLNLQRFISDSSHLLTPLLKQQQLNSFEEFDNSTEYDTVVYPVSQFTPLFPQNQDQSTEKPAILRVLSYGDSPKVKWWFTAGYFNMLPEYQHRLLNGKSQGTIITASPKANSFYKSPGVSYYLPQAYLLFAKQFIEQVKKLGKSTLITVYEWQKGVVNTPGGWSYHAKGLWITGPRENEPSITVVGSSNYTKRAYSCDLESNAIIITKDEELKKKMKGEIDHIMKDVKELTLEDFAPRLEANKEEQEQQHSLQEPKYILDEDRKISYGVHLAVKLLGGRL</sequence>
<evidence type="ECO:0000256" key="9">
    <source>
        <dbReference type="ARBA" id="ARBA00048586"/>
    </source>
</evidence>
<dbReference type="Gene3D" id="3.30.870.10">
    <property type="entry name" value="Endonuclease Chain A"/>
    <property type="match status" value="2"/>
</dbReference>
<evidence type="ECO:0000256" key="1">
    <source>
        <dbReference type="ARBA" id="ARBA00005042"/>
    </source>
</evidence>
<accession>C5MFR7</accession>
<reference evidence="13 14" key="1">
    <citation type="journal article" date="2009" name="Nature">
        <title>Evolution of pathogenicity and sexual reproduction in eight Candida genomes.</title>
        <authorList>
            <person name="Butler G."/>
            <person name="Rasmussen M.D."/>
            <person name="Lin M.F."/>
            <person name="Santos M.A."/>
            <person name="Sakthikumar S."/>
            <person name="Munro C.A."/>
            <person name="Rheinbay E."/>
            <person name="Grabherr M."/>
            <person name="Forche A."/>
            <person name="Reedy J.L."/>
            <person name="Agrafioti I."/>
            <person name="Arnaud M.B."/>
            <person name="Bates S."/>
            <person name="Brown A.J."/>
            <person name="Brunke S."/>
            <person name="Costanzo M.C."/>
            <person name="Fitzpatrick D.A."/>
            <person name="de Groot P.W."/>
            <person name="Harris D."/>
            <person name="Hoyer L.L."/>
            <person name="Hube B."/>
            <person name="Klis F.M."/>
            <person name="Kodira C."/>
            <person name="Lennard N."/>
            <person name="Logue M.E."/>
            <person name="Martin R."/>
            <person name="Neiman A.M."/>
            <person name="Nikolaou E."/>
            <person name="Quail M.A."/>
            <person name="Quinn J."/>
            <person name="Santos M.C."/>
            <person name="Schmitzberger F.F."/>
            <person name="Sherlock G."/>
            <person name="Shah P."/>
            <person name="Silverstein K.A."/>
            <person name="Skrzypek M.S."/>
            <person name="Soll D."/>
            <person name="Staggs R."/>
            <person name="Stansfield I."/>
            <person name="Stumpf M.P."/>
            <person name="Sudbery P.E."/>
            <person name="Srikantha T."/>
            <person name="Zeng Q."/>
            <person name="Berman J."/>
            <person name="Berriman M."/>
            <person name="Heitman J."/>
            <person name="Gow N.A."/>
            <person name="Lorenz M.C."/>
            <person name="Birren B.W."/>
            <person name="Kellis M."/>
            <person name="Cuomo C.A."/>
        </authorList>
    </citation>
    <scope>NUCLEOTIDE SEQUENCE [LARGE SCALE GENOMIC DNA]</scope>
    <source>
        <strain evidence="14">ATCC MYA-3404 / T1</strain>
    </source>
</reference>
<keyword evidence="10" id="KW-0547">Nucleotide-binding</keyword>
<dbReference type="InterPro" id="IPR001736">
    <property type="entry name" value="PLipase_D/transphosphatidylase"/>
</dbReference>
<dbReference type="SMART" id="SM00155">
    <property type="entry name" value="PLDc"/>
    <property type="match status" value="2"/>
</dbReference>
<evidence type="ECO:0000256" key="5">
    <source>
        <dbReference type="ARBA" id="ARBA00022737"/>
    </source>
</evidence>
<feature type="domain" description="PLD phosphodiesterase" evidence="12">
    <location>
        <begin position="441"/>
        <end position="474"/>
    </location>
</feature>
<evidence type="ECO:0000256" key="7">
    <source>
        <dbReference type="ARBA" id="ARBA00023209"/>
    </source>
</evidence>